<dbReference type="CDD" id="cd07363">
    <property type="entry name" value="45_DOPA_Dioxygenase"/>
    <property type="match status" value="1"/>
</dbReference>
<dbReference type="GO" id="GO:0008198">
    <property type="term" value="F:ferrous iron binding"/>
    <property type="evidence" value="ECO:0007669"/>
    <property type="project" value="InterPro"/>
</dbReference>
<comment type="similarity">
    <text evidence="2">Belongs to the DODA-type extradiol aromatic ring-opening dioxygenase family.</text>
</comment>
<gene>
    <name evidence="7" type="ORF">DL796_01255</name>
</gene>
<evidence type="ECO:0000256" key="1">
    <source>
        <dbReference type="ARBA" id="ARBA00001947"/>
    </source>
</evidence>
<evidence type="ECO:0000256" key="3">
    <source>
        <dbReference type="ARBA" id="ARBA00022723"/>
    </source>
</evidence>
<dbReference type="AlphaFoldDB" id="A0A318DAC5"/>
<protein>
    <submittedName>
        <fullName evidence="7">Dioxygenase</fullName>
    </submittedName>
</protein>
<keyword evidence="8" id="KW-1185">Reference proteome</keyword>
<comment type="caution">
    <text evidence="7">The sequence shown here is derived from an EMBL/GenBank/DDBJ whole genome shotgun (WGS) entry which is preliminary data.</text>
</comment>
<reference evidence="7 8" key="1">
    <citation type="submission" date="2018-05" db="EMBL/GenBank/DDBJ databases">
        <title>Kangiella spongicola genome sequence.</title>
        <authorList>
            <person name="Maclea K.S."/>
            <person name="Goen A.E."/>
            <person name="Kelley C."/>
            <person name="Underriner A."/>
            <person name="Silverwood T."/>
            <person name="Trachtenberg A.M."/>
        </authorList>
    </citation>
    <scope>NUCLEOTIDE SEQUENCE [LARGE SCALE GENOMIC DNA]</scope>
    <source>
        <strain evidence="7 8">ATCC BAA-2076</strain>
    </source>
</reference>
<accession>A0A318DAC5</accession>
<dbReference type="GO" id="GO:0016702">
    <property type="term" value="F:oxidoreductase activity, acting on single donors with incorporation of molecular oxygen, incorporation of two atoms of oxygen"/>
    <property type="evidence" value="ECO:0007669"/>
    <property type="project" value="UniProtKB-ARBA"/>
</dbReference>
<evidence type="ECO:0000259" key="6">
    <source>
        <dbReference type="Pfam" id="PF02900"/>
    </source>
</evidence>
<dbReference type="Gene3D" id="3.40.830.10">
    <property type="entry name" value="LigB-like"/>
    <property type="match status" value="1"/>
</dbReference>
<keyword evidence="3" id="KW-0479">Metal-binding</keyword>
<keyword evidence="7" id="KW-0223">Dioxygenase</keyword>
<feature type="domain" description="Extradiol ring-cleavage dioxygenase class III enzyme subunit B" evidence="6">
    <location>
        <begin position="12"/>
        <end position="239"/>
    </location>
</feature>
<keyword evidence="4" id="KW-0862">Zinc</keyword>
<dbReference type="SUPFAM" id="SSF53213">
    <property type="entry name" value="LigB-like"/>
    <property type="match status" value="1"/>
</dbReference>
<dbReference type="OrthoDB" id="9790889at2"/>
<comment type="cofactor">
    <cofactor evidence="1">
        <name>Zn(2+)</name>
        <dbReference type="ChEBI" id="CHEBI:29105"/>
    </cofactor>
</comment>
<dbReference type="PIRSF" id="PIRSF006157">
    <property type="entry name" value="Doxgns_DODA"/>
    <property type="match status" value="1"/>
</dbReference>
<dbReference type="InterPro" id="IPR004183">
    <property type="entry name" value="Xdiol_dOase_suB"/>
</dbReference>
<name>A0A318DAC5_9GAMM</name>
<dbReference type="PANTHER" id="PTHR30096">
    <property type="entry name" value="4,5-DOPA DIOXYGENASE EXTRADIOL-LIKE PROTEIN"/>
    <property type="match status" value="1"/>
</dbReference>
<keyword evidence="5" id="KW-0560">Oxidoreductase</keyword>
<dbReference type="Pfam" id="PF02900">
    <property type="entry name" value="LigB"/>
    <property type="match status" value="1"/>
</dbReference>
<evidence type="ECO:0000256" key="5">
    <source>
        <dbReference type="ARBA" id="ARBA00023002"/>
    </source>
</evidence>
<dbReference type="EMBL" id="QICH01000001">
    <property type="protein sequence ID" value="PXF64628.1"/>
    <property type="molecule type" value="Genomic_DNA"/>
</dbReference>
<dbReference type="PANTHER" id="PTHR30096:SF0">
    <property type="entry name" value="4,5-DOPA DIOXYGENASE EXTRADIOL-LIKE PROTEIN"/>
    <property type="match status" value="1"/>
</dbReference>
<evidence type="ECO:0000313" key="8">
    <source>
        <dbReference type="Proteomes" id="UP000247689"/>
    </source>
</evidence>
<evidence type="ECO:0000256" key="4">
    <source>
        <dbReference type="ARBA" id="ARBA00022833"/>
    </source>
</evidence>
<dbReference type="Proteomes" id="UP000247689">
    <property type="component" value="Unassembled WGS sequence"/>
</dbReference>
<organism evidence="7 8">
    <name type="scientific">Kangiella spongicola</name>
    <dbReference type="NCBI Taxonomy" id="796379"/>
    <lineage>
        <taxon>Bacteria</taxon>
        <taxon>Pseudomonadati</taxon>
        <taxon>Pseudomonadota</taxon>
        <taxon>Gammaproteobacteria</taxon>
        <taxon>Kangiellales</taxon>
        <taxon>Kangiellaceae</taxon>
        <taxon>Kangiella</taxon>
    </lineage>
</organism>
<evidence type="ECO:0000256" key="2">
    <source>
        <dbReference type="ARBA" id="ARBA00007581"/>
    </source>
</evidence>
<dbReference type="InterPro" id="IPR014436">
    <property type="entry name" value="Extradiol_dOase_DODA"/>
</dbReference>
<sequence>MPLLGDPEHFEMVETLKEIAAAVDKPSAILVISAHWEARLPMVTSGKNPGVIYDYGGFPKEAYEIEYPAPGEPELAKGVVNALGASGIQALQDEQRGFDHGLFVPLKIMYPDADIPCVQLSLVHSLDADLHIQIGKALQSLEWDNLLVIGSGFSFHNMRAFFSPNSQETRQNNIAFDEWLTAVVSDRTLVESVREERLADWESAPSARFCHPREEHLIPLHVCYGMATQPSEKTFKAEIMKKQSSMFHWRS</sequence>
<proteinExistence type="inferred from homology"/>
<dbReference type="GO" id="GO:0008270">
    <property type="term" value="F:zinc ion binding"/>
    <property type="evidence" value="ECO:0007669"/>
    <property type="project" value="InterPro"/>
</dbReference>
<evidence type="ECO:0000313" key="7">
    <source>
        <dbReference type="EMBL" id="PXF64628.1"/>
    </source>
</evidence>